<dbReference type="InterPro" id="IPR036388">
    <property type="entry name" value="WH-like_DNA-bd_sf"/>
</dbReference>
<dbReference type="InterPro" id="IPR000847">
    <property type="entry name" value="LysR_HTH_N"/>
</dbReference>
<dbReference type="STRING" id="230089.VY86_03000"/>
<dbReference type="GO" id="GO:0032993">
    <property type="term" value="C:protein-DNA complex"/>
    <property type="evidence" value="ECO:0007669"/>
    <property type="project" value="TreeGrafter"/>
</dbReference>
<keyword evidence="4" id="KW-0804">Transcription</keyword>
<accession>A0A0F7LH46</accession>
<dbReference type="KEGG" id="ptt:VY86_03000"/>
<gene>
    <name evidence="6" type="ORF">VY86_03000</name>
</gene>
<comment type="similarity">
    <text evidence="1">Belongs to the LysR transcriptional regulatory family.</text>
</comment>
<dbReference type="CDD" id="cd08414">
    <property type="entry name" value="PBP2_LTTR_aromatics_like"/>
    <property type="match status" value="1"/>
</dbReference>
<dbReference type="GO" id="GO:0003677">
    <property type="term" value="F:DNA binding"/>
    <property type="evidence" value="ECO:0007669"/>
    <property type="project" value="UniProtKB-KW"/>
</dbReference>
<evidence type="ECO:0000256" key="2">
    <source>
        <dbReference type="ARBA" id="ARBA00023015"/>
    </source>
</evidence>
<protein>
    <submittedName>
        <fullName evidence="6">LysR family transcriptional regulator</fullName>
    </submittedName>
</protein>
<dbReference type="Pfam" id="PF00126">
    <property type="entry name" value="HTH_1"/>
    <property type="match status" value="1"/>
</dbReference>
<evidence type="ECO:0000256" key="4">
    <source>
        <dbReference type="ARBA" id="ARBA00023163"/>
    </source>
</evidence>
<dbReference type="Proteomes" id="UP000034866">
    <property type="component" value="Chromosome"/>
</dbReference>
<proteinExistence type="inferred from homology"/>
<dbReference type="PANTHER" id="PTHR30346">
    <property type="entry name" value="TRANSCRIPTIONAL DUAL REGULATOR HCAR-RELATED"/>
    <property type="match status" value="1"/>
</dbReference>
<evidence type="ECO:0000313" key="6">
    <source>
        <dbReference type="EMBL" id="AKH62464.1"/>
    </source>
</evidence>
<dbReference type="EMBL" id="CP011104">
    <property type="protein sequence ID" value="AKH62464.1"/>
    <property type="molecule type" value="Genomic_DNA"/>
</dbReference>
<evidence type="ECO:0000259" key="5">
    <source>
        <dbReference type="PROSITE" id="PS50931"/>
    </source>
</evidence>
<dbReference type="InterPro" id="IPR005119">
    <property type="entry name" value="LysR_subst-bd"/>
</dbReference>
<dbReference type="GO" id="GO:0003700">
    <property type="term" value="F:DNA-binding transcription factor activity"/>
    <property type="evidence" value="ECO:0007669"/>
    <property type="project" value="InterPro"/>
</dbReference>
<dbReference type="Gene3D" id="1.10.10.10">
    <property type="entry name" value="Winged helix-like DNA-binding domain superfamily/Winged helix DNA-binding domain"/>
    <property type="match status" value="1"/>
</dbReference>
<dbReference type="PATRIC" id="fig|230089.6.peg.668"/>
<dbReference type="Gene3D" id="3.40.190.10">
    <property type="entry name" value="Periplasmic binding protein-like II"/>
    <property type="match status" value="2"/>
</dbReference>
<keyword evidence="7" id="KW-1185">Reference proteome</keyword>
<keyword evidence="2" id="KW-0805">Transcription regulation</keyword>
<evidence type="ECO:0000313" key="7">
    <source>
        <dbReference type="Proteomes" id="UP000034866"/>
    </source>
</evidence>
<evidence type="ECO:0000256" key="3">
    <source>
        <dbReference type="ARBA" id="ARBA00023125"/>
    </source>
</evidence>
<dbReference type="AlphaFoldDB" id="A0A0F7LH46"/>
<dbReference type="PROSITE" id="PS50931">
    <property type="entry name" value="HTH_LYSR"/>
    <property type="match status" value="1"/>
</dbReference>
<dbReference type="Pfam" id="PF03466">
    <property type="entry name" value="LysR_substrate"/>
    <property type="match status" value="1"/>
</dbReference>
<feature type="domain" description="HTH lysR-type" evidence="5">
    <location>
        <begin position="9"/>
        <end position="66"/>
    </location>
</feature>
<reference evidence="7" key="2">
    <citation type="submission" date="2015-03" db="EMBL/GenBank/DDBJ databases">
        <title>Genome sequence of Azospirillum thiophilum strain DSM 21654T.</title>
        <authorList>
            <person name="Kwak Y."/>
            <person name="Shin J.-H."/>
        </authorList>
    </citation>
    <scope>NUCLEOTIDE SEQUENCE [LARGE SCALE GENOMIC DNA]</scope>
    <source>
        <strain evidence="7">DSM 15199</strain>
    </source>
</reference>
<sequence length="304" mass="35096">MNYLNGKLPTIKQLQCFLAVAHELNFRRAAERMLMTQPPLTRQIQCLEEMLDCSLFTRNTHQVYLTEVGVQFEKKARELINQLTNLVREISRESCTVKIGITRTLDSNLIPSIYPVFKLLDDTNVISSHQLVSKQLLQMLGNGKLDIALVGEKPLSHLQEFSFYWLYREPLMLALPSFHPASLKERVLLQDVADLPLYWFSRRANPGFYGKCETYFQQLPFPLKRIPKPDDSLIMLANIARGKGMALMPQSMCVSMREGLCYRKLDKSDNEQLNIDIYLVIRSNEHRDNVLHITQKLLALSPKN</sequence>
<reference evidence="6 7" key="1">
    <citation type="journal article" date="2015" name="J. Biotechnol.">
        <title>Complete genome sequence of Photorhabdus temperata subsp. thracensis 39-8(T), an entomopathogenic bacterium for the improved commercial bioinsecticide.</title>
        <authorList>
            <person name="Kwak Y."/>
            <person name="Shin J.H."/>
        </authorList>
    </citation>
    <scope>NUCLEOTIDE SEQUENCE [LARGE SCALE GENOMIC DNA]</scope>
    <source>
        <strain evidence="6 7">DSM 15199</strain>
    </source>
</reference>
<name>A0A0F7LH46_9GAMM</name>
<dbReference type="RefSeq" id="WP_046973877.1">
    <property type="nucleotide sequence ID" value="NZ_CAWQPG010000112.1"/>
</dbReference>
<keyword evidence="3" id="KW-0238">DNA-binding</keyword>
<dbReference type="FunFam" id="1.10.10.10:FF:000001">
    <property type="entry name" value="LysR family transcriptional regulator"/>
    <property type="match status" value="1"/>
</dbReference>
<dbReference type="OrthoDB" id="8807047at2"/>
<dbReference type="InterPro" id="IPR036390">
    <property type="entry name" value="WH_DNA-bd_sf"/>
</dbReference>
<dbReference type="PRINTS" id="PR00039">
    <property type="entry name" value="HTHLYSR"/>
</dbReference>
<dbReference type="SUPFAM" id="SSF46785">
    <property type="entry name" value="Winged helix' DNA-binding domain"/>
    <property type="match status" value="1"/>
</dbReference>
<evidence type="ECO:0000256" key="1">
    <source>
        <dbReference type="ARBA" id="ARBA00009437"/>
    </source>
</evidence>
<organism evidence="6 7">
    <name type="scientific">Photorhabdus thracensis</name>
    <dbReference type="NCBI Taxonomy" id="230089"/>
    <lineage>
        <taxon>Bacteria</taxon>
        <taxon>Pseudomonadati</taxon>
        <taxon>Pseudomonadota</taxon>
        <taxon>Gammaproteobacteria</taxon>
        <taxon>Enterobacterales</taxon>
        <taxon>Morganellaceae</taxon>
        <taxon>Photorhabdus</taxon>
    </lineage>
</organism>
<dbReference type="SUPFAM" id="SSF53850">
    <property type="entry name" value="Periplasmic binding protein-like II"/>
    <property type="match status" value="1"/>
</dbReference>
<dbReference type="PANTHER" id="PTHR30346:SF17">
    <property type="entry name" value="LYSR FAMILY TRANSCRIPTIONAL REGULATOR"/>
    <property type="match status" value="1"/>
</dbReference>